<evidence type="ECO:0000313" key="8">
    <source>
        <dbReference type="Proteomes" id="UP000255295"/>
    </source>
</evidence>
<dbReference type="Pfam" id="PF12802">
    <property type="entry name" value="MarR_2"/>
    <property type="match status" value="1"/>
</dbReference>
<dbReference type="InterPro" id="IPR000835">
    <property type="entry name" value="HTH_MarR-typ"/>
</dbReference>
<feature type="domain" description="HTH marR-type" evidence="4">
    <location>
        <begin position="1"/>
        <end position="144"/>
    </location>
</feature>
<dbReference type="Proteomes" id="UP000238825">
    <property type="component" value="Chromosome"/>
</dbReference>
<dbReference type="PRINTS" id="PR00598">
    <property type="entry name" value="HTHMARR"/>
</dbReference>
<organism evidence="5 7">
    <name type="scientific">Lysinibacillus sphaericus</name>
    <name type="common">Bacillus sphaericus</name>
    <dbReference type="NCBI Taxonomy" id="1421"/>
    <lineage>
        <taxon>Bacteria</taxon>
        <taxon>Bacillati</taxon>
        <taxon>Bacillota</taxon>
        <taxon>Bacilli</taxon>
        <taxon>Bacillales</taxon>
        <taxon>Bacillaceae</taxon>
        <taxon>Lysinibacillus</taxon>
    </lineage>
</organism>
<dbReference type="GeneID" id="48276027"/>
<protein>
    <submittedName>
        <fullName evidence="5">MarR family transcriptional regulator</fullName>
    </submittedName>
</protein>
<dbReference type="Proteomes" id="UP000255295">
    <property type="component" value="Unassembled WGS sequence"/>
</dbReference>
<dbReference type="SUPFAM" id="SSF46785">
    <property type="entry name" value="Winged helix' DNA-binding domain"/>
    <property type="match status" value="1"/>
</dbReference>
<dbReference type="InterPro" id="IPR036388">
    <property type="entry name" value="WH-like_DNA-bd_sf"/>
</dbReference>
<name>A0A2S0JY82_LYSSH</name>
<evidence type="ECO:0000313" key="6">
    <source>
        <dbReference type="EMBL" id="SUV18152.1"/>
    </source>
</evidence>
<reference evidence="6 8" key="2">
    <citation type="submission" date="2018-06" db="EMBL/GenBank/DDBJ databases">
        <authorList>
            <consortium name="Pathogen Informatics"/>
            <person name="Doyle S."/>
        </authorList>
    </citation>
    <scope>NUCLEOTIDE SEQUENCE [LARGE SCALE GENOMIC DNA]</scope>
    <source>
        <strain evidence="6 8">NCTC10338</strain>
    </source>
</reference>
<evidence type="ECO:0000313" key="5">
    <source>
        <dbReference type="EMBL" id="AVK96092.1"/>
    </source>
</evidence>
<dbReference type="PANTHER" id="PTHR42756">
    <property type="entry name" value="TRANSCRIPTIONAL REGULATOR, MARR"/>
    <property type="match status" value="1"/>
</dbReference>
<dbReference type="Gene3D" id="1.10.10.10">
    <property type="entry name" value="Winged helix-like DNA-binding domain superfamily/Winged helix DNA-binding domain"/>
    <property type="match status" value="1"/>
</dbReference>
<dbReference type="EMBL" id="CP019980">
    <property type="protein sequence ID" value="AVK96092.1"/>
    <property type="molecule type" value="Genomic_DNA"/>
</dbReference>
<evidence type="ECO:0000313" key="7">
    <source>
        <dbReference type="Proteomes" id="UP000238825"/>
    </source>
</evidence>
<dbReference type="EMBL" id="UFSZ01000001">
    <property type="protein sequence ID" value="SUV18152.1"/>
    <property type="molecule type" value="Genomic_DNA"/>
</dbReference>
<evidence type="ECO:0000256" key="3">
    <source>
        <dbReference type="ARBA" id="ARBA00023163"/>
    </source>
</evidence>
<proteinExistence type="predicted"/>
<evidence type="ECO:0000256" key="2">
    <source>
        <dbReference type="ARBA" id="ARBA00023125"/>
    </source>
</evidence>
<dbReference type="InterPro" id="IPR036390">
    <property type="entry name" value="WH_DNA-bd_sf"/>
</dbReference>
<accession>A0A2S0JY82</accession>
<dbReference type="SMART" id="SM00347">
    <property type="entry name" value="HTH_MARR"/>
    <property type="match status" value="1"/>
</dbReference>
<keyword evidence="2" id="KW-0238">DNA-binding</keyword>
<keyword evidence="3" id="KW-0804">Transcription</keyword>
<evidence type="ECO:0000256" key="1">
    <source>
        <dbReference type="ARBA" id="ARBA00023015"/>
    </source>
</evidence>
<gene>
    <name evidence="6" type="primary">ohrR_2</name>
    <name evidence="5" type="ORF">LS41612_07415</name>
    <name evidence="6" type="ORF">NCTC10338_03271</name>
</gene>
<dbReference type="PANTHER" id="PTHR42756:SF1">
    <property type="entry name" value="TRANSCRIPTIONAL REPRESSOR OF EMRAB OPERON"/>
    <property type="match status" value="1"/>
</dbReference>
<sequence>MEKVYTDIDYTQICVCTNLRKKTRVVTQLYDKILEPTNLKVTQYALLANIAKHQAVSVSQLGIILSLDQTTITRNVNLLKKNGYVAITQDSQDGRTKIISLTTTGLEKLNEATPIWKDLQEKIIHDIGFEQYINFYNTLQKIQKVVKSYEKR</sequence>
<dbReference type="AlphaFoldDB" id="A0A2S0JY82"/>
<dbReference type="RefSeq" id="WP_024363154.1">
    <property type="nucleotide sequence ID" value="NZ_BJNS01000003.1"/>
</dbReference>
<dbReference type="PROSITE" id="PS50995">
    <property type="entry name" value="HTH_MARR_2"/>
    <property type="match status" value="1"/>
</dbReference>
<dbReference type="GO" id="GO:0003677">
    <property type="term" value="F:DNA binding"/>
    <property type="evidence" value="ECO:0007669"/>
    <property type="project" value="UniProtKB-KW"/>
</dbReference>
<reference evidence="5 7" key="1">
    <citation type="submission" date="2017-03" db="EMBL/GenBank/DDBJ databases">
        <title>The whole genome sequencing and assembly of Lysinibacillus sphaericus DSM 28T strain.</title>
        <authorList>
            <person name="Lee Y.-J."/>
            <person name="Yi H."/>
            <person name="Bahn Y.-S."/>
            <person name="Kim J.F."/>
            <person name="Lee D.-W."/>
        </authorList>
    </citation>
    <scope>NUCLEOTIDE SEQUENCE [LARGE SCALE GENOMIC DNA]</scope>
    <source>
        <strain evidence="5 7">DSM 28</strain>
    </source>
</reference>
<keyword evidence="1" id="KW-0805">Transcription regulation</keyword>
<evidence type="ECO:0000259" key="4">
    <source>
        <dbReference type="PROSITE" id="PS50995"/>
    </source>
</evidence>
<dbReference type="GO" id="GO:0003700">
    <property type="term" value="F:DNA-binding transcription factor activity"/>
    <property type="evidence" value="ECO:0007669"/>
    <property type="project" value="InterPro"/>
</dbReference>